<dbReference type="KEGG" id="din:Selin_0129"/>
<dbReference type="OrthoDB" id="9815116at2"/>
<organism evidence="1 2">
    <name type="scientific">Desulfurispirillum indicum (strain ATCC BAA-1389 / DSM 22839 / S5)</name>
    <dbReference type="NCBI Taxonomy" id="653733"/>
    <lineage>
        <taxon>Bacteria</taxon>
        <taxon>Pseudomonadati</taxon>
        <taxon>Chrysiogenota</taxon>
        <taxon>Chrysiogenia</taxon>
        <taxon>Chrysiogenales</taxon>
        <taxon>Chrysiogenaceae</taxon>
        <taxon>Desulfurispirillum</taxon>
    </lineage>
</organism>
<proteinExistence type="predicted"/>
<evidence type="ECO:0000313" key="1">
    <source>
        <dbReference type="EMBL" id="ADU64887.1"/>
    </source>
</evidence>
<dbReference type="InParanoid" id="E6W5F6"/>
<dbReference type="EMBL" id="CP002432">
    <property type="protein sequence ID" value="ADU64887.1"/>
    <property type="molecule type" value="Genomic_DNA"/>
</dbReference>
<dbReference type="SUPFAM" id="SSF52540">
    <property type="entry name" value="P-loop containing nucleoside triphosphate hydrolases"/>
    <property type="match status" value="1"/>
</dbReference>
<dbReference type="HOGENOM" id="CLU_1259741_0_0_0"/>
<keyword evidence="2" id="KW-1185">Reference proteome</keyword>
<protein>
    <recommendedName>
        <fullName evidence="3">CobQ/CobB/MinD/ParA nucleotide binding domain-containing protein</fullName>
    </recommendedName>
</protein>
<dbReference type="eggNOG" id="COG0455">
    <property type="taxonomic scope" value="Bacteria"/>
</dbReference>
<dbReference type="STRING" id="653733.Selin_0129"/>
<evidence type="ECO:0008006" key="3">
    <source>
        <dbReference type="Google" id="ProtNLM"/>
    </source>
</evidence>
<dbReference type="InterPro" id="IPR027417">
    <property type="entry name" value="P-loop_NTPase"/>
</dbReference>
<name>E6W5F6_DESIS</name>
<dbReference type="AlphaFoldDB" id="E6W5F6"/>
<gene>
    <name evidence="1" type="ordered locus">Selin_0129</name>
</gene>
<dbReference type="Proteomes" id="UP000002572">
    <property type="component" value="Chromosome"/>
</dbReference>
<dbReference type="Gene3D" id="3.40.50.300">
    <property type="entry name" value="P-loop containing nucleotide triphosphate hydrolases"/>
    <property type="match status" value="1"/>
</dbReference>
<dbReference type="RefSeq" id="WP_013504776.1">
    <property type="nucleotide sequence ID" value="NC_014836.1"/>
</dbReference>
<accession>E6W5F6</accession>
<sequence>MIFAITHPRNGSFKTTTAVNIAANLGIYEKKTLLVDVAGGDASTLLGCERSLPGITNIYRGGERIVDYVVPTRSPGVDLLPFGTGSFGFGMFWESLLEELQSEPYTYIVLDVNLNQYPPLGARYWNWMFFLNHRSPFQVEDARAMESMAHLVSSVADLSFRVINMGEHAPALEGLDIFETSLPIDSSIRRYTTPVANSQITSHLSRSFTQLTNEILTLS</sequence>
<reference evidence="1 2" key="1">
    <citation type="submission" date="2010-12" db="EMBL/GenBank/DDBJ databases">
        <title>Complete sequence of Desulfurispirillum indicum S5.</title>
        <authorList>
            <consortium name="US DOE Joint Genome Institute"/>
            <person name="Lucas S."/>
            <person name="Copeland A."/>
            <person name="Lapidus A."/>
            <person name="Cheng J.-F."/>
            <person name="Goodwin L."/>
            <person name="Pitluck S."/>
            <person name="Chertkov O."/>
            <person name="Held B."/>
            <person name="Detter J.C."/>
            <person name="Han C."/>
            <person name="Tapia R."/>
            <person name="Land M."/>
            <person name="Hauser L."/>
            <person name="Kyrpides N."/>
            <person name="Ivanova N."/>
            <person name="Mikhailova N."/>
            <person name="Haggblom M."/>
            <person name="Rauschenbach I."/>
            <person name="Bini E."/>
            <person name="Woyke T."/>
        </authorList>
    </citation>
    <scope>NUCLEOTIDE SEQUENCE [LARGE SCALE GENOMIC DNA]</scope>
    <source>
        <strain evidence="2">ATCC BAA-1389 / DSM 22839 / S5</strain>
    </source>
</reference>
<evidence type="ECO:0000313" key="2">
    <source>
        <dbReference type="Proteomes" id="UP000002572"/>
    </source>
</evidence>